<organism evidence="1 2">
    <name type="scientific">Hypoxylon rubiginosum</name>
    <dbReference type="NCBI Taxonomy" id="110542"/>
    <lineage>
        <taxon>Eukaryota</taxon>
        <taxon>Fungi</taxon>
        <taxon>Dikarya</taxon>
        <taxon>Ascomycota</taxon>
        <taxon>Pezizomycotina</taxon>
        <taxon>Sordariomycetes</taxon>
        <taxon>Xylariomycetidae</taxon>
        <taxon>Xylariales</taxon>
        <taxon>Hypoxylaceae</taxon>
        <taxon>Hypoxylon</taxon>
    </lineage>
</organism>
<proteinExistence type="predicted"/>
<gene>
    <name evidence="1" type="ORF">F4821DRAFT_281395</name>
</gene>
<accession>A0ACC0CR60</accession>
<keyword evidence="2" id="KW-1185">Reference proteome</keyword>
<evidence type="ECO:0000313" key="2">
    <source>
        <dbReference type="Proteomes" id="UP001497680"/>
    </source>
</evidence>
<dbReference type="Proteomes" id="UP001497680">
    <property type="component" value="Unassembled WGS sequence"/>
</dbReference>
<reference evidence="1 2" key="1">
    <citation type="journal article" date="2022" name="New Phytol.">
        <title>Ecological generalism drives hyperdiversity of secondary metabolite gene clusters in xylarialean endophytes.</title>
        <authorList>
            <person name="Franco M.E.E."/>
            <person name="Wisecaver J.H."/>
            <person name="Arnold A.E."/>
            <person name="Ju Y.M."/>
            <person name="Slot J.C."/>
            <person name="Ahrendt S."/>
            <person name="Moore L.P."/>
            <person name="Eastman K.E."/>
            <person name="Scott K."/>
            <person name="Konkel Z."/>
            <person name="Mondo S.J."/>
            <person name="Kuo A."/>
            <person name="Hayes R.D."/>
            <person name="Haridas S."/>
            <person name="Andreopoulos B."/>
            <person name="Riley R."/>
            <person name="LaButti K."/>
            <person name="Pangilinan J."/>
            <person name="Lipzen A."/>
            <person name="Amirebrahimi M."/>
            <person name="Yan J."/>
            <person name="Adam C."/>
            <person name="Keymanesh K."/>
            <person name="Ng V."/>
            <person name="Louie K."/>
            <person name="Northen T."/>
            <person name="Drula E."/>
            <person name="Henrissat B."/>
            <person name="Hsieh H.M."/>
            <person name="Youens-Clark K."/>
            <person name="Lutzoni F."/>
            <person name="Miadlikowska J."/>
            <person name="Eastwood D.C."/>
            <person name="Hamelin R.C."/>
            <person name="Grigoriev I.V."/>
            <person name="U'Ren J.M."/>
        </authorList>
    </citation>
    <scope>NUCLEOTIDE SEQUENCE [LARGE SCALE GENOMIC DNA]</scope>
    <source>
        <strain evidence="1 2">ER1909</strain>
    </source>
</reference>
<name>A0ACC0CR60_9PEZI</name>
<protein>
    <submittedName>
        <fullName evidence="1">Uncharacterized protein</fullName>
    </submittedName>
</protein>
<evidence type="ECO:0000313" key="1">
    <source>
        <dbReference type="EMBL" id="KAI6082867.1"/>
    </source>
</evidence>
<sequence>MSYFKQKLNKLMSKDQDVGYGLQLQAPGSENPDAYIIAIHGLMGNSFKTWTHDDRTVWLKGSLPSKLPNVKILTFGYRLDTFSEYQSKLTDVARDLLEQLKISRTAQNRRKPIIFVCHDLGGMVFKKSIILAQEQNKLYGDVLGSTKHAVFLGAPHGSDHAMWSFLHNLAVVLGDRTGLEKNASEFTKINESFKPHSKTMGITSFYETQKTGKGLNSAIIADKESSKIGLPNEEPIPLDEDHFTIAKIKASGRSLVEGAVVNIVRRVIQSQSIPLEPTQESMTRGQQKILKSLYLIGASEMVQNISEPVKNTCDWLMSDRAYMDWMSDYRNRGLLWVEGPAGYGKSVLARYLKTHLEKLETSATVCSFFCDSAIESRNHSTAVIRTILYQLVAKTPSLAKHALSMKGTQWLQDLPTLVDILKKCLQDPHLGNTYIIIDALNECKDASDLNHAQWLRAAMKETPDSESKVRVMLTNRPNSAILADLRNGVDAFDWSFVIRLDRHASQMNGVKRFIHERVSELNESHRIPDEDKVWLTEELERESEGSFLWVSALLKNLNNSVGVSRGMMENMLKIKPTNIQDLYSSMLERVPLRDQKWTRSLLQAVVASYVSLTLSDLNWHSAVYQCPQEPERVEDFLLPNFERTLHNVLDGLVKVVDGVIYLEHITVREYLTANAAGPISWCHFTYEEAYVEMARSCLVRLRSLVQTPGDCSPSENLVMYTLRFAARHIREVDHMEKPEFTKEVTSVYQDTSTFAKWLAGHRDANRMVSETNTKIVMKTIIQNTPLAPQDHETLHTTEHVEEELLEEKASTIRAASFFGHLRVFEALLNDTDLNLEHEDGWTALCTAVERNQELMVEKVLGKGADIEKPALGRYPLHFAASLQQSTIVKVLLDNHAKVDSVSKDGETPLFSAARGGCDSTFDLLIENKAKIEQRDSKGNTVLHVAVSRGHTSIMRNVVQKIDSTIRNKAEKTPLDLAPEAKKEDIVGVLLEKLDASTFMERHGNLIHDLTIRLTNPKILEMVVRVAVDAEKLDQTAYVGLPPTTSTSVVQSFIDKGVDFDQTDASGCTLLHRAAREDRHELVEFLLNNGANKDKATQEGNTALHMAVSGKAYRVLRILKKENANLMLRNDKGYTPFHWAVAEWRSKETLAILHSMDMIETKDQDGYTPLQTAVRLQNVGLVEFLTQPHIGADLSVLTSSKRYNLLDLAQFSFLEILAKLTIQGSLSMDYQSYAYGKYHAFDDHRYQHDRRGVAEVMLDKTQMIQDILKMKSSPTALLEPTIKRIEVEPFKDEPVKEEKAVTPDEKADDEPWSDVNAES</sequence>
<comment type="caution">
    <text evidence="1">The sequence shown here is derived from an EMBL/GenBank/DDBJ whole genome shotgun (WGS) entry which is preliminary data.</text>
</comment>
<dbReference type="EMBL" id="MU394361">
    <property type="protein sequence ID" value="KAI6082867.1"/>
    <property type="molecule type" value="Genomic_DNA"/>
</dbReference>